<protein>
    <submittedName>
        <fullName evidence="1">Uncharacterized protein</fullName>
    </submittedName>
</protein>
<evidence type="ECO:0000313" key="1">
    <source>
        <dbReference type="EMBL" id="SOB99992.1"/>
    </source>
</evidence>
<sequence length="46" mass="5206">MGLFLTTVIGFLSLLCLSVYMFIQYLRMGLDSHSSVKIDPKPTQKL</sequence>
<reference evidence="2" key="1">
    <citation type="submission" date="2017-08" db="EMBL/GenBank/DDBJ databases">
        <authorList>
            <person name="Varghese N."/>
            <person name="Submissions S."/>
        </authorList>
    </citation>
    <scope>NUCLEOTIDE SEQUENCE [LARGE SCALE GENOMIC DNA]</scope>
    <source>
        <strain evidence="2">JC22</strain>
    </source>
</reference>
<dbReference type="RefSeq" id="WP_202615624.1">
    <property type="nucleotide sequence ID" value="NZ_OBMQ01000002.1"/>
</dbReference>
<dbReference type="Proteomes" id="UP000219636">
    <property type="component" value="Unassembled WGS sequence"/>
</dbReference>
<evidence type="ECO:0000313" key="2">
    <source>
        <dbReference type="Proteomes" id="UP000219636"/>
    </source>
</evidence>
<organism evidence="1 2">
    <name type="scientific">Ureibacillus xyleni</name>
    <dbReference type="NCBI Taxonomy" id="614648"/>
    <lineage>
        <taxon>Bacteria</taxon>
        <taxon>Bacillati</taxon>
        <taxon>Bacillota</taxon>
        <taxon>Bacilli</taxon>
        <taxon>Bacillales</taxon>
        <taxon>Caryophanaceae</taxon>
        <taxon>Ureibacillus</taxon>
    </lineage>
</organism>
<keyword evidence="2" id="KW-1185">Reference proteome</keyword>
<accession>A0A285RZK0</accession>
<gene>
    <name evidence="1" type="ORF">SAMN05880501_102304</name>
</gene>
<dbReference type="EMBL" id="OBMQ01000002">
    <property type="protein sequence ID" value="SOB99992.1"/>
    <property type="molecule type" value="Genomic_DNA"/>
</dbReference>
<proteinExistence type="predicted"/>
<dbReference type="AlphaFoldDB" id="A0A285RZK0"/>
<name>A0A285RZK0_9BACL</name>